<dbReference type="Proteomes" id="UP000481861">
    <property type="component" value="Unassembled WGS sequence"/>
</dbReference>
<accession>A0A7C8M9X1</accession>
<keyword evidence="2" id="KW-1185">Reference proteome</keyword>
<dbReference type="EMBL" id="JAADJZ010000009">
    <property type="protein sequence ID" value="KAF2872736.1"/>
    <property type="molecule type" value="Genomic_DNA"/>
</dbReference>
<protein>
    <submittedName>
        <fullName evidence="1">Uncharacterized protein</fullName>
    </submittedName>
</protein>
<comment type="caution">
    <text evidence="1">The sequence shown here is derived from an EMBL/GenBank/DDBJ whole genome shotgun (WGS) entry which is preliminary data.</text>
</comment>
<gene>
    <name evidence="1" type="ORF">BDV95DRAFT_396619</name>
</gene>
<evidence type="ECO:0000313" key="1">
    <source>
        <dbReference type="EMBL" id="KAF2872736.1"/>
    </source>
</evidence>
<dbReference type="AlphaFoldDB" id="A0A7C8M9X1"/>
<sequence>MARERLHGMALLDLYDYVGHADGCVDCCIVYLPITQYTCVPTKNTTIGGSQRMHWAWSEWNPWKEPGVDHVARAIAASHHDRNLGSRILGAGHSPCSPSFFTVWSARRIAVEVICVKARVLQVCLNAGSKVPTIISKFVTKTLRATREVTRRHAV</sequence>
<name>A0A7C8M9X1_9PLEO</name>
<organism evidence="1 2">
    <name type="scientific">Massariosphaeria phaeospora</name>
    <dbReference type="NCBI Taxonomy" id="100035"/>
    <lineage>
        <taxon>Eukaryota</taxon>
        <taxon>Fungi</taxon>
        <taxon>Dikarya</taxon>
        <taxon>Ascomycota</taxon>
        <taxon>Pezizomycotina</taxon>
        <taxon>Dothideomycetes</taxon>
        <taxon>Pleosporomycetidae</taxon>
        <taxon>Pleosporales</taxon>
        <taxon>Pleosporales incertae sedis</taxon>
        <taxon>Massariosphaeria</taxon>
    </lineage>
</organism>
<reference evidence="1 2" key="1">
    <citation type="submission" date="2020-01" db="EMBL/GenBank/DDBJ databases">
        <authorList>
            <consortium name="DOE Joint Genome Institute"/>
            <person name="Haridas S."/>
            <person name="Albert R."/>
            <person name="Binder M."/>
            <person name="Bloem J."/>
            <person name="Labutti K."/>
            <person name="Salamov A."/>
            <person name="Andreopoulos B."/>
            <person name="Baker S.E."/>
            <person name="Barry K."/>
            <person name="Bills G."/>
            <person name="Bluhm B.H."/>
            <person name="Cannon C."/>
            <person name="Castanera R."/>
            <person name="Culley D.E."/>
            <person name="Daum C."/>
            <person name="Ezra D."/>
            <person name="Gonzalez J.B."/>
            <person name="Henrissat B."/>
            <person name="Kuo A."/>
            <person name="Liang C."/>
            <person name="Lipzen A."/>
            <person name="Lutzoni F."/>
            <person name="Magnuson J."/>
            <person name="Mondo S."/>
            <person name="Nolan M."/>
            <person name="Ohm R."/>
            <person name="Pangilinan J."/>
            <person name="Park H.-J.H."/>
            <person name="Ramirez L."/>
            <person name="Alfaro M."/>
            <person name="Sun H."/>
            <person name="Tritt A."/>
            <person name="Yoshinaga Y."/>
            <person name="Zwiers L.-H.L."/>
            <person name="Turgeon B.G."/>
            <person name="Goodwin S.B."/>
            <person name="Spatafora J.W."/>
            <person name="Crous P.W."/>
            <person name="Grigoriev I.V."/>
        </authorList>
    </citation>
    <scope>NUCLEOTIDE SEQUENCE [LARGE SCALE GENOMIC DNA]</scope>
    <source>
        <strain evidence="1 2">CBS 611.86</strain>
    </source>
</reference>
<evidence type="ECO:0000313" key="2">
    <source>
        <dbReference type="Proteomes" id="UP000481861"/>
    </source>
</evidence>
<proteinExistence type="predicted"/>